<dbReference type="Gene3D" id="3.30.379.10">
    <property type="entry name" value="Chitobiase/beta-hexosaminidase domain 2-like"/>
    <property type="match status" value="1"/>
</dbReference>
<reference evidence="9" key="1">
    <citation type="submission" date="2020-05" db="EMBL/GenBank/DDBJ databases">
        <authorList>
            <person name="Ren X."/>
            <person name="Wang Y."/>
        </authorList>
    </citation>
    <scope>NUCLEOTIDE SEQUENCE</scope>
    <source>
        <strain evidence="9">CF6-2</strain>
    </source>
</reference>
<feature type="domain" description="Beta-hexosaminidase eukaryotic type N-terminal" evidence="8">
    <location>
        <begin position="80"/>
        <end position="133"/>
    </location>
</feature>
<dbReference type="EC" id="3.2.1.52" evidence="9"/>
<evidence type="ECO:0000259" key="7">
    <source>
        <dbReference type="Pfam" id="PF00728"/>
    </source>
</evidence>
<dbReference type="GO" id="GO:0016020">
    <property type="term" value="C:membrane"/>
    <property type="evidence" value="ECO:0007669"/>
    <property type="project" value="TreeGrafter"/>
</dbReference>
<dbReference type="InterPro" id="IPR017853">
    <property type="entry name" value="GH"/>
</dbReference>
<dbReference type="Pfam" id="PF14845">
    <property type="entry name" value="Glycohydro_20b2"/>
    <property type="match status" value="1"/>
</dbReference>
<accession>A0A7D5J9A4</accession>
<protein>
    <submittedName>
        <fullName evidence="9">N-acetylhexosaminidase</fullName>
        <ecNumber evidence="9">3.2.1.52</ecNumber>
    </submittedName>
</protein>
<dbReference type="InterPro" id="IPR015883">
    <property type="entry name" value="Glyco_hydro_20_cat"/>
</dbReference>
<evidence type="ECO:0000256" key="4">
    <source>
        <dbReference type="ARBA" id="ARBA00023295"/>
    </source>
</evidence>
<dbReference type="GO" id="GO:0006689">
    <property type="term" value="P:ganglioside catabolic process"/>
    <property type="evidence" value="ECO:0007669"/>
    <property type="project" value="TreeGrafter"/>
</dbReference>
<keyword evidence="6" id="KW-0732">Signal</keyword>
<feature type="chain" id="PRO_5028394342" evidence="6">
    <location>
        <begin position="21"/>
        <end position="772"/>
    </location>
</feature>
<feature type="signal peptide" evidence="6">
    <location>
        <begin position="1"/>
        <end position="20"/>
    </location>
</feature>
<dbReference type="PANTHER" id="PTHR22600:SF21">
    <property type="entry name" value="BETA-HEXOSAMINIDASE A"/>
    <property type="match status" value="1"/>
</dbReference>
<dbReference type="EMBL" id="MT510710">
    <property type="protein sequence ID" value="QLE11265.1"/>
    <property type="molecule type" value="Genomic_DNA"/>
</dbReference>
<dbReference type="PRINTS" id="PR00738">
    <property type="entry name" value="GLHYDRLASE20"/>
</dbReference>
<evidence type="ECO:0000256" key="3">
    <source>
        <dbReference type="ARBA" id="ARBA00023180"/>
    </source>
</evidence>
<dbReference type="RefSeq" id="WP_237115441.1">
    <property type="nucleotide sequence ID" value="NZ_CP091443.1"/>
</dbReference>
<dbReference type="AlphaFoldDB" id="A0A7D5J9A4"/>
<dbReference type="InterPro" id="IPR025705">
    <property type="entry name" value="Beta_hexosaminidase_sua/sub"/>
</dbReference>
<proteinExistence type="inferred from homology"/>
<evidence type="ECO:0000256" key="2">
    <source>
        <dbReference type="ARBA" id="ARBA00022801"/>
    </source>
</evidence>
<sequence>MSFILRVVFCSLWILSVAHAKSLPLMPMPANITELEGKFQLDQENLTVYIAEKYRDPSEGLFEHAAFIQQFAKVNWVEKNKAQLVIDVDNWLPAVPTLGVDESYQLSISSQGILLKSATQFGMLRGFSTLSQLVFSTKQPYLLSAIKIDDTPAYPWRGLLFDSVRHFLPIADVKRTLRGLALAKMNVFHWHLTDDQGWRIALKSYPKLHQHASDGLYYTQQQIKDVVSYAAQLGIRVVPEFDVPGHASSIVLAYPELGSGTTPTSIERHWGVFRPLLDPSNPKVYTFVEDVVKELTELFPDAYLHIGGDEVDARDWQENKKIQAFMAEHDLPDSHALHAYFNQRVAKILAKYNRKMIGWDEVLHPTLPKQTLVQSWRGHHSLAAIQKAGFDGLLSSGFYIDQPQWTNYHYRNHPEPIKRDSLTASNILSSAQFTLTRLKGSAVTGDISVFTTADSELAALVTITGKGAFITRNVKQRAAGFEVLIDTWMGPTMLVVATNKVSNLPAFVGNTPYDLQTKPDEKPSIQVLNQTLHDTQQVKKSGEVLGGEATIWAELVTTDTIDTRLWPRVYAIAERFWSPKSMTDERDMYRRLAIMDEFAIQHGSKHKAQFISRLENVLADNANQANINALLTFSTFIEPAHYYTLHHLAYLRNEYHHDAPLDKLVDVLPVESLQLRAFNYQVEDFRQQCATELKETLQFQVNRWKEFITDQQKVIESIPEWQQVYKQIEASFNTSDVQPIANNNGTIAHVIASLNHYKEASNHCESMKKSHF</sequence>
<dbReference type="Gene3D" id="3.20.20.80">
    <property type="entry name" value="Glycosidases"/>
    <property type="match status" value="2"/>
</dbReference>
<keyword evidence="3" id="KW-0325">Glycoprotein</keyword>
<dbReference type="SUPFAM" id="SSF55545">
    <property type="entry name" value="beta-N-acetylhexosaminidase-like domain"/>
    <property type="match status" value="1"/>
</dbReference>
<feature type="active site" description="Proton donor" evidence="5">
    <location>
        <position position="310"/>
    </location>
</feature>
<dbReference type="GO" id="GO:0004563">
    <property type="term" value="F:beta-N-acetylhexosaminidase activity"/>
    <property type="evidence" value="ECO:0007669"/>
    <property type="project" value="UniProtKB-EC"/>
</dbReference>
<evidence type="ECO:0000256" key="1">
    <source>
        <dbReference type="ARBA" id="ARBA00006285"/>
    </source>
</evidence>
<dbReference type="SUPFAM" id="SSF51445">
    <property type="entry name" value="(Trans)glycosidases"/>
    <property type="match status" value="1"/>
</dbReference>
<dbReference type="InterPro" id="IPR029018">
    <property type="entry name" value="Hex-like_dom2"/>
</dbReference>
<name>A0A7D5J9A4_9GAMM</name>
<organism evidence="9">
    <name type="scientific">Pseudoalteromonas sp. CF6-2</name>
    <dbReference type="NCBI Taxonomy" id="562716"/>
    <lineage>
        <taxon>Bacteria</taxon>
        <taxon>Pseudomonadati</taxon>
        <taxon>Pseudomonadota</taxon>
        <taxon>Gammaproteobacteria</taxon>
        <taxon>Alteromonadales</taxon>
        <taxon>Pseudoalteromonadaceae</taxon>
        <taxon>Pseudoalteromonas</taxon>
    </lineage>
</organism>
<keyword evidence="2 9" id="KW-0378">Hydrolase</keyword>
<dbReference type="CDD" id="cd06570">
    <property type="entry name" value="GH20_chitobiase-like_1"/>
    <property type="match status" value="1"/>
</dbReference>
<evidence type="ECO:0000259" key="8">
    <source>
        <dbReference type="Pfam" id="PF14845"/>
    </source>
</evidence>
<comment type="similarity">
    <text evidence="1">Belongs to the glycosyl hydrolase 20 family.</text>
</comment>
<dbReference type="InterPro" id="IPR029019">
    <property type="entry name" value="HEX_eukaryotic_N"/>
</dbReference>
<dbReference type="GO" id="GO:0030203">
    <property type="term" value="P:glycosaminoglycan metabolic process"/>
    <property type="evidence" value="ECO:0007669"/>
    <property type="project" value="TreeGrafter"/>
</dbReference>
<dbReference type="GO" id="GO:0005764">
    <property type="term" value="C:lysosome"/>
    <property type="evidence" value="ECO:0007669"/>
    <property type="project" value="TreeGrafter"/>
</dbReference>
<feature type="domain" description="Glycoside hydrolase family 20 catalytic" evidence="7">
    <location>
        <begin position="533"/>
        <end position="579"/>
    </location>
</feature>
<evidence type="ECO:0000313" key="9">
    <source>
        <dbReference type="EMBL" id="QLE11265.1"/>
    </source>
</evidence>
<dbReference type="PANTHER" id="PTHR22600">
    <property type="entry name" value="BETA-HEXOSAMINIDASE"/>
    <property type="match status" value="1"/>
</dbReference>
<evidence type="ECO:0000256" key="6">
    <source>
        <dbReference type="SAM" id="SignalP"/>
    </source>
</evidence>
<dbReference type="Pfam" id="PF00728">
    <property type="entry name" value="Glyco_hydro_20"/>
    <property type="match status" value="2"/>
</dbReference>
<keyword evidence="4 9" id="KW-0326">Glycosidase</keyword>
<feature type="domain" description="Glycoside hydrolase family 20 catalytic" evidence="7">
    <location>
        <begin position="154"/>
        <end position="409"/>
    </location>
</feature>
<evidence type="ECO:0000256" key="5">
    <source>
        <dbReference type="PIRSR" id="PIRSR625705-1"/>
    </source>
</evidence>
<dbReference type="GO" id="GO:0005975">
    <property type="term" value="P:carbohydrate metabolic process"/>
    <property type="evidence" value="ECO:0007669"/>
    <property type="project" value="InterPro"/>
</dbReference>